<protein>
    <submittedName>
        <fullName evidence="2">Uncharacterized protein</fullName>
    </submittedName>
</protein>
<accession>A0A9P4IRJ9</accession>
<dbReference type="OrthoDB" id="9970474at2759"/>
<name>A0A9P4IRJ9_9PEZI</name>
<comment type="caution">
    <text evidence="2">The sequence shown here is derived from an EMBL/GenBank/DDBJ whole genome shotgun (WGS) entry which is preliminary data.</text>
</comment>
<evidence type="ECO:0000313" key="2">
    <source>
        <dbReference type="EMBL" id="KAF2104078.1"/>
    </source>
</evidence>
<feature type="compositionally biased region" description="Polar residues" evidence="1">
    <location>
        <begin position="233"/>
        <end position="246"/>
    </location>
</feature>
<dbReference type="Proteomes" id="UP000799772">
    <property type="component" value="Unassembled WGS sequence"/>
</dbReference>
<proteinExistence type="predicted"/>
<gene>
    <name evidence="2" type="ORF">NA57DRAFT_70289</name>
</gene>
<organism evidence="2 3">
    <name type="scientific">Rhizodiscina lignyota</name>
    <dbReference type="NCBI Taxonomy" id="1504668"/>
    <lineage>
        <taxon>Eukaryota</taxon>
        <taxon>Fungi</taxon>
        <taxon>Dikarya</taxon>
        <taxon>Ascomycota</taxon>
        <taxon>Pezizomycotina</taxon>
        <taxon>Dothideomycetes</taxon>
        <taxon>Pleosporomycetidae</taxon>
        <taxon>Aulographales</taxon>
        <taxon>Rhizodiscinaceae</taxon>
        <taxon>Rhizodiscina</taxon>
    </lineage>
</organism>
<feature type="region of interest" description="Disordered" evidence="1">
    <location>
        <begin position="233"/>
        <end position="269"/>
    </location>
</feature>
<evidence type="ECO:0000256" key="1">
    <source>
        <dbReference type="SAM" id="MobiDB-lite"/>
    </source>
</evidence>
<reference evidence="2" key="1">
    <citation type="journal article" date="2020" name="Stud. Mycol.">
        <title>101 Dothideomycetes genomes: a test case for predicting lifestyles and emergence of pathogens.</title>
        <authorList>
            <person name="Haridas S."/>
            <person name="Albert R."/>
            <person name="Binder M."/>
            <person name="Bloem J."/>
            <person name="Labutti K."/>
            <person name="Salamov A."/>
            <person name="Andreopoulos B."/>
            <person name="Baker S."/>
            <person name="Barry K."/>
            <person name="Bills G."/>
            <person name="Bluhm B."/>
            <person name="Cannon C."/>
            <person name="Castanera R."/>
            <person name="Culley D."/>
            <person name="Daum C."/>
            <person name="Ezra D."/>
            <person name="Gonzalez J."/>
            <person name="Henrissat B."/>
            <person name="Kuo A."/>
            <person name="Liang C."/>
            <person name="Lipzen A."/>
            <person name="Lutzoni F."/>
            <person name="Magnuson J."/>
            <person name="Mondo S."/>
            <person name="Nolan M."/>
            <person name="Ohm R."/>
            <person name="Pangilinan J."/>
            <person name="Park H.-J."/>
            <person name="Ramirez L."/>
            <person name="Alfaro M."/>
            <person name="Sun H."/>
            <person name="Tritt A."/>
            <person name="Yoshinaga Y."/>
            <person name="Zwiers L.-H."/>
            <person name="Turgeon B."/>
            <person name="Goodwin S."/>
            <person name="Spatafora J."/>
            <person name="Crous P."/>
            <person name="Grigoriev I."/>
        </authorList>
    </citation>
    <scope>NUCLEOTIDE SEQUENCE</scope>
    <source>
        <strain evidence="2">CBS 133067</strain>
    </source>
</reference>
<dbReference type="EMBL" id="ML978121">
    <property type="protein sequence ID" value="KAF2104078.1"/>
    <property type="molecule type" value="Genomic_DNA"/>
</dbReference>
<dbReference type="AlphaFoldDB" id="A0A9P4IRJ9"/>
<dbReference type="PANTHER" id="PTHR40518">
    <property type="entry name" value="ACETOACETATE DECARBOXYLASE"/>
    <property type="match status" value="1"/>
</dbReference>
<dbReference type="SUPFAM" id="SSF160104">
    <property type="entry name" value="Acetoacetate decarboxylase-like"/>
    <property type="match status" value="1"/>
</dbReference>
<keyword evidence="3" id="KW-1185">Reference proteome</keyword>
<sequence length="299" mass="32822">MTDSESPPSGIKSAPGPWLNLPVTTYMFSFWSSPPLLDHAYAPLEAASSCADPKESGAFRGGVSLIEIVRYHDTPVGPYDELAIVPGSFDVTVLESKGKKMKQMPRHNDTCWNGRHNWNIPKHLAKFSYSTDPKTSTLSVKVSAPDADAKPFFSVDLSMVRYLPSFPFSTNIAKYFGVEMCMAQPPLPSGVKSPKLLRSDEDPTPLCGTSEWRFAIPEVWGKASLCWVNQTVPSKQTPNSAGQTSDGAEANETDRLLPQTDSENSGVGWPSYRPWPVGLWIEEGKINFQDAHVDGLKAK</sequence>
<dbReference type="InterPro" id="IPR023375">
    <property type="entry name" value="ADC_dom_sf"/>
</dbReference>
<evidence type="ECO:0000313" key="3">
    <source>
        <dbReference type="Proteomes" id="UP000799772"/>
    </source>
</evidence>
<dbReference type="PANTHER" id="PTHR40518:SF1">
    <property type="entry name" value="ACETOACETATE DECARBOXYLASE"/>
    <property type="match status" value="1"/>
</dbReference>